<name>A0AAX4I1D2_9PEZI</name>
<dbReference type="RefSeq" id="XP_062774235.1">
    <property type="nucleotide sequence ID" value="XM_062918184.1"/>
</dbReference>
<organism evidence="1 2">
    <name type="scientific">Colletotrichum destructivum</name>
    <dbReference type="NCBI Taxonomy" id="34406"/>
    <lineage>
        <taxon>Eukaryota</taxon>
        <taxon>Fungi</taxon>
        <taxon>Dikarya</taxon>
        <taxon>Ascomycota</taxon>
        <taxon>Pezizomycotina</taxon>
        <taxon>Sordariomycetes</taxon>
        <taxon>Hypocreomycetidae</taxon>
        <taxon>Glomerellales</taxon>
        <taxon>Glomerellaceae</taxon>
        <taxon>Colletotrichum</taxon>
        <taxon>Colletotrichum destructivum species complex</taxon>
    </lineage>
</organism>
<dbReference type="Proteomes" id="UP001322277">
    <property type="component" value="Chromosome 1"/>
</dbReference>
<dbReference type="EMBL" id="CP137305">
    <property type="protein sequence ID" value="WQF77011.1"/>
    <property type="molecule type" value="Genomic_DNA"/>
</dbReference>
<dbReference type="KEGG" id="cdet:87938528"/>
<protein>
    <submittedName>
        <fullName evidence="1">Uncharacterized protein</fullName>
    </submittedName>
</protein>
<reference evidence="2" key="1">
    <citation type="journal article" date="2023" name="bioRxiv">
        <title>Complete genome of the Medicago anthracnose fungus, Colletotrichum destructivum, reveals a mini-chromosome-like region within a core chromosome.</title>
        <authorList>
            <person name="Lapalu N."/>
            <person name="Simon A."/>
            <person name="Lu A."/>
            <person name="Plaumann P.-L."/>
            <person name="Amselem J."/>
            <person name="Pigne S."/>
            <person name="Auger A."/>
            <person name="Koch C."/>
            <person name="Dallery J.-F."/>
            <person name="O'Connell R.J."/>
        </authorList>
    </citation>
    <scope>NUCLEOTIDE SEQUENCE [LARGE SCALE GENOMIC DNA]</scope>
    <source>
        <strain evidence="2">CBS 520.97</strain>
    </source>
</reference>
<sequence>MECRDLEIQFQRRRNDEAGAGSGFWWRLSPGIQQGSSLSHCLPCLHTPHLTLDRMLRAGQGNQLWHKAKASVMMHLHHYPLFCTI</sequence>
<gene>
    <name evidence="1" type="ORF">CDEST_02025</name>
</gene>
<evidence type="ECO:0000313" key="2">
    <source>
        <dbReference type="Proteomes" id="UP001322277"/>
    </source>
</evidence>
<accession>A0AAX4I1D2</accession>
<keyword evidence="2" id="KW-1185">Reference proteome</keyword>
<proteinExistence type="predicted"/>
<evidence type="ECO:0000313" key="1">
    <source>
        <dbReference type="EMBL" id="WQF77011.1"/>
    </source>
</evidence>
<dbReference type="AlphaFoldDB" id="A0AAX4I1D2"/>
<dbReference type="GeneID" id="87938528"/>